<keyword evidence="6 13" id="KW-0288">FMN</keyword>
<dbReference type="GO" id="GO:0016651">
    <property type="term" value="F:oxidoreductase activity, acting on NAD(P)H"/>
    <property type="evidence" value="ECO:0007669"/>
    <property type="project" value="UniProtKB-UniRule"/>
</dbReference>
<dbReference type="FunFam" id="1.20.990.10:FF:000008">
    <property type="entry name" value="NADPH-dependent diflavin oxidoreductase 1"/>
    <property type="match status" value="1"/>
</dbReference>
<dbReference type="PANTHER" id="PTHR19384:SF10">
    <property type="entry name" value="NADPH-DEPENDENT DIFLAVIN OXIDOREDUCTASE 1"/>
    <property type="match status" value="1"/>
</dbReference>
<dbReference type="InterPro" id="IPR028879">
    <property type="entry name" value="NDOR1"/>
</dbReference>
<dbReference type="Proteomes" id="UP000515154">
    <property type="component" value="Linkage group LG21"/>
</dbReference>
<keyword evidence="7 13" id="KW-0274">FAD</keyword>
<evidence type="ECO:0000256" key="1">
    <source>
        <dbReference type="ARBA" id="ARBA00001917"/>
    </source>
</evidence>
<feature type="binding site" evidence="13">
    <location>
        <position position="371"/>
    </location>
    <ligand>
        <name>FAD</name>
        <dbReference type="ChEBI" id="CHEBI:57692"/>
    </ligand>
</feature>
<feature type="domain" description="FAD-binding FR-type" evidence="15">
    <location>
        <begin position="227"/>
        <end position="464"/>
    </location>
</feature>
<dbReference type="FunFam" id="3.40.50.360:FF:000015">
    <property type="entry name" value="NADPH-dependent diflavin oxidoreductase 1"/>
    <property type="match status" value="1"/>
</dbReference>
<comment type="subunit">
    <text evidence="12">Interacts with CIAPIN1; as part of the cytosolic iron-sulfur (Fe-S) protein assembly (CIA) machinery. Interacts with DCPS.</text>
</comment>
<dbReference type="Pfam" id="PF00258">
    <property type="entry name" value="Flavodoxin_1"/>
    <property type="match status" value="1"/>
</dbReference>
<dbReference type="GO" id="GO:0050660">
    <property type="term" value="F:flavin adenine dinucleotide binding"/>
    <property type="evidence" value="ECO:0007669"/>
    <property type="project" value="UniProtKB-UniRule"/>
</dbReference>
<dbReference type="InterPro" id="IPR029039">
    <property type="entry name" value="Flavoprotein-like_sf"/>
</dbReference>
<keyword evidence="8 13" id="KW-0521">NADP</keyword>
<dbReference type="AlphaFoldDB" id="A0A7E6FLK1"/>
<evidence type="ECO:0000256" key="6">
    <source>
        <dbReference type="ARBA" id="ARBA00022643"/>
    </source>
</evidence>
<evidence type="ECO:0000313" key="16">
    <source>
        <dbReference type="Proteomes" id="UP000515154"/>
    </source>
</evidence>
<dbReference type="Gene3D" id="1.20.990.10">
    <property type="entry name" value="NADPH-cytochrome p450 Reductase, Chain A, domain 3"/>
    <property type="match status" value="1"/>
</dbReference>
<feature type="domain" description="Flavodoxin-like" evidence="14">
    <location>
        <begin position="37"/>
        <end position="181"/>
    </location>
</feature>
<evidence type="ECO:0000256" key="3">
    <source>
        <dbReference type="ARBA" id="ARBA00004496"/>
    </source>
</evidence>
<comment type="cofactor">
    <cofactor evidence="2 13">
        <name>FAD</name>
        <dbReference type="ChEBI" id="CHEBI:57692"/>
    </cofactor>
</comment>
<keyword evidence="9 13" id="KW-0560">Oxidoreductase</keyword>
<evidence type="ECO:0000256" key="2">
    <source>
        <dbReference type="ARBA" id="ARBA00001974"/>
    </source>
</evidence>
<feature type="binding site" evidence="13">
    <location>
        <position position="614"/>
    </location>
    <ligand>
        <name>FAD</name>
        <dbReference type="ChEBI" id="CHEBI:57692"/>
    </ligand>
</feature>
<dbReference type="PRINTS" id="PR00371">
    <property type="entry name" value="FPNCR"/>
</dbReference>
<comment type="function">
    <text evidence="13">NADPH-dependent reductase which is a central component of the cytosolic iron-sulfur (Fe-S) protein assembly (CIA) machinery. Transfers electrons from NADPH via its FAD and FMN prosthetic groups to the [2Fe-2S] cluster of the anamorsin/DRE2 homolog, another key component of the CIA machinery. In turn, this reduced cluster provides electrons for assembly of cytosolic iron-sulfur cluster proteins.</text>
</comment>
<feature type="binding site" evidence="13">
    <location>
        <begin position="403"/>
        <end position="406"/>
    </location>
    <ligand>
        <name>FAD</name>
        <dbReference type="ChEBI" id="CHEBI:57692"/>
    </ligand>
</feature>
<evidence type="ECO:0000256" key="12">
    <source>
        <dbReference type="ARBA" id="ARBA00063044"/>
    </source>
</evidence>
<comment type="caution">
    <text evidence="13">Lacks conserved residue(s) required for the propagation of feature annotation.</text>
</comment>
<feature type="binding site" evidence="13">
    <location>
        <begin position="539"/>
        <end position="543"/>
    </location>
    <ligand>
        <name>NADP(+)</name>
        <dbReference type="ChEBI" id="CHEBI:58349"/>
    </ligand>
</feature>
<dbReference type="SUPFAM" id="SSF52343">
    <property type="entry name" value="Ferredoxin reductase-like, C-terminal NADP-linked domain"/>
    <property type="match status" value="1"/>
</dbReference>
<dbReference type="Gene3D" id="3.40.50.80">
    <property type="entry name" value="Nucleotide-binding domain of ferredoxin-NADP reductase (FNR) module"/>
    <property type="match status" value="1"/>
</dbReference>
<dbReference type="GO" id="GO:0010181">
    <property type="term" value="F:FMN binding"/>
    <property type="evidence" value="ECO:0007669"/>
    <property type="project" value="UniProtKB-UniRule"/>
</dbReference>
<feature type="binding site" evidence="13">
    <location>
        <position position="478"/>
    </location>
    <ligand>
        <name>NADP(+)</name>
        <dbReference type="ChEBI" id="CHEBI:58349"/>
    </ligand>
</feature>
<evidence type="ECO:0000256" key="8">
    <source>
        <dbReference type="ARBA" id="ARBA00022857"/>
    </source>
</evidence>
<dbReference type="InterPro" id="IPR001094">
    <property type="entry name" value="Flavdoxin-like"/>
</dbReference>
<dbReference type="Pfam" id="PF00667">
    <property type="entry name" value="FAD_binding_1"/>
    <property type="match status" value="1"/>
</dbReference>
<gene>
    <name evidence="17" type="primary">LOC115222926</name>
</gene>
<protein>
    <recommendedName>
        <fullName evidence="13">NADPH-dependent diflavin oxidoreductase 1</fullName>
        <ecNumber evidence="13">1.18.1.-</ecNumber>
    </recommendedName>
    <alternativeName>
        <fullName evidence="13">NADPH-dependent FMN and FAD-containing oxidoreductase</fullName>
    </alternativeName>
</protein>
<keyword evidence="5 13" id="KW-0285">Flavoprotein</keyword>
<feature type="binding site" evidence="13">
    <location>
        <begin position="90"/>
        <end position="93"/>
    </location>
    <ligand>
        <name>FMN</name>
        <dbReference type="ChEBI" id="CHEBI:58210"/>
    </ligand>
</feature>
<dbReference type="InterPro" id="IPR017927">
    <property type="entry name" value="FAD-bd_FR_type"/>
</dbReference>
<evidence type="ECO:0000256" key="10">
    <source>
        <dbReference type="ARBA" id="ARBA00052174"/>
    </source>
</evidence>
<dbReference type="GO" id="GO:0016226">
    <property type="term" value="P:iron-sulfur cluster assembly"/>
    <property type="evidence" value="ECO:0007669"/>
    <property type="project" value="UniProtKB-UniRule"/>
</dbReference>
<comment type="similarity">
    <text evidence="13">Belongs to the NADPH-dependent diflavin oxidoreductase NDOR1 family.</text>
</comment>
<dbReference type="Pfam" id="PF00175">
    <property type="entry name" value="NAD_binding_1"/>
    <property type="match status" value="1"/>
</dbReference>
<feature type="binding site" evidence="13">
    <location>
        <begin position="128"/>
        <end position="137"/>
    </location>
    <ligand>
        <name>FMN</name>
        <dbReference type="ChEBI" id="CHEBI:58210"/>
    </ligand>
</feature>
<keyword evidence="4 13" id="KW-0963">Cytoplasm</keyword>
<dbReference type="GO" id="GO:0050661">
    <property type="term" value="F:NADP binding"/>
    <property type="evidence" value="ECO:0007669"/>
    <property type="project" value="UniProtKB-UniRule"/>
</dbReference>
<comment type="similarity">
    <text evidence="13">In the N-terminal section; belongs to the flavodoxin family.</text>
</comment>
<name>A0A7E6FLK1_9MOLL</name>
<dbReference type="InterPro" id="IPR003097">
    <property type="entry name" value="CysJ-like_FAD-binding"/>
</dbReference>
<reference evidence="17" key="1">
    <citation type="submission" date="2025-08" db="UniProtKB">
        <authorList>
            <consortium name="RefSeq"/>
        </authorList>
    </citation>
    <scope>IDENTIFICATION</scope>
</reference>
<dbReference type="InterPro" id="IPR039261">
    <property type="entry name" value="FNR_nucleotide-bd"/>
</dbReference>
<evidence type="ECO:0000256" key="4">
    <source>
        <dbReference type="ARBA" id="ARBA00022490"/>
    </source>
</evidence>
<dbReference type="FunFam" id="3.40.50.80:FF:000032">
    <property type="entry name" value="NADPH-dependent diflavin oxidoreductase 1"/>
    <property type="match status" value="1"/>
</dbReference>
<evidence type="ECO:0000256" key="13">
    <source>
        <dbReference type="HAMAP-Rule" id="MF_03178"/>
    </source>
</evidence>
<evidence type="ECO:0000256" key="11">
    <source>
        <dbReference type="ARBA" id="ARBA00059862"/>
    </source>
</evidence>
<dbReference type="InterPro" id="IPR008254">
    <property type="entry name" value="Flavodoxin/NO_synth"/>
</dbReference>
<dbReference type="PANTHER" id="PTHR19384">
    <property type="entry name" value="NITRIC OXIDE SYNTHASE-RELATED"/>
    <property type="match status" value="1"/>
</dbReference>
<dbReference type="SUPFAM" id="SSF63380">
    <property type="entry name" value="Riboflavin synthase domain-like"/>
    <property type="match status" value="1"/>
</dbReference>
<proteinExistence type="inferred from homology"/>
<comment type="subcellular location">
    <subcellularLocation>
        <location evidence="3 13">Cytoplasm</location>
    </subcellularLocation>
</comment>
<sequence>MVRKNLLRQTFNWMTVLLQNLQMSQSKFVMIEKENQICVLYGSQTGTAQEVAERIGRDAKKRHFSTKVLPLDAYPLANLIHQRLVVFVCATTGNGDPPDNMKTFWKFILKKSLPSNSLSLLNYAVLGLGDSSYQKYNVIGKKLFRRLEQLGGEPIQPVGLGDDQHELGPDAVIDPWIQQLWQNVLSLFPMAPGQTQLPDDYRLPPKYELKYLDPEESSESPVSIPESNMHLGEVLVNQRVTATNHFQDVRLVTVDISNSGFSYSPGDVLMVQPENCSESVQEFIECLQLDPNKLFILKQNDPDVSLPAELPQPCSIYHLLKTYLDINAIPRRYFFELMATFSEDELEKEKLQEFTTAEGQSDRYDYCNRVRRTTLEVLQDFKQTVPKIPFEYIFDLISPLKPRAYSIASSQKKSAMTVDILVAAVKYRTKLQKPRLGICSNWITSREPHSTLPVWIKPGSFIFPANPDIPVIMVGPGTGCAPFRSFIQERTSQNIGESYIFFGCRNQKKDYFFQEEWEKLEQSNLLHVFPAFSRDQEDKVYVQHVLLKQKALVWKLLDVEKAYFYIAGNANQMPNNVQDAVVEIVETEGGRSKNDAEEYVKYLEQTKRYQVECWS</sequence>
<dbReference type="GO" id="GO:0160246">
    <property type="term" value="F:NADPH-iron-sulfur [2Fe-2S] protein oxidoreductase activity"/>
    <property type="evidence" value="ECO:0007669"/>
    <property type="project" value="InterPro"/>
</dbReference>
<accession>A0A7E6FLK1</accession>
<dbReference type="InterPro" id="IPR001709">
    <property type="entry name" value="Flavoprot_Pyr_Nucl_cyt_Rdtase"/>
</dbReference>
<feature type="binding site" evidence="13">
    <location>
        <position position="163"/>
    </location>
    <ligand>
        <name>FMN</name>
        <dbReference type="ChEBI" id="CHEBI:58210"/>
    </ligand>
</feature>
<dbReference type="RefSeq" id="XP_036367727.1">
    <property type="nucleotide sequence ID" value="XM_036511834.1"/>
</dbReference>
<dbReference type="PRINTS" id="PR00369">
    <property type="entry name" value="FLAVODOXIN"/>
</dbReference>
<feature type="binding site" evidence="13">
    <location>
        <begin position="43"/>
        <end position="48"/>
    </location>
    <ligand>
        <name>FMN</name>
        <dbReference type="ChEBI" id="CHEBI:58210"/>
    </ligand>
</feature>
<comment type="catalytic activity">
    <reaction evidence="10">
        <text>2 oxidized [2Fe-2S]-[protein] + NADPH = 2 reduced [2Fe-2S]-[protein] + NADP(+) + H(+)</text>
        <dbReference type="Rhea" id="RHEA:67716"/>
        <dbReference type="Rhea" id="RHEA-COMP:17327"/>
        <dbReference type="Rhea" id="RHEA-COMP:17328"/>
        <dbReference type="ChEBI" id="CHEBI:15378"/>
        <dbReference type="ChEBI" id="CHEBI:33737"/>
        <dbReference type="ChEBI" id="CHEBI:33738"/>
        <dbReference type="ChEBI" id="CHEBI:57783"/>
        <dbReference type="ChEBI" id="CHEBI:58349"/>
    </reaction>
    <physiologicalReaction direction="left-to-right" evidence="10">
        <dbReference type="Rhea" id="RHEA:67717"/>
    </physiologicalReaction>
</comment>
<keyword evidence="16" id="KW-1185">Reference proteome</keyword>
<evidence type="ECO:0000259" key="15">
    <source>
        <dbReference type="PROSITE" id="PS51384"/>
    </source>
</evidence>
<evidence type="ECO:0000259" key="14">
    <source>
        <dbReference type="PROSITE" id="PS50902"/>
    </source>
</evidence>
<evidence type="ECO:0000256" key="5">
    <source>
        <dbReference type="ARBA" id="ARBA00022630"/>
    </source>
</evidence>
<dbReference type="PROSITE" id="PS50902">
    <property type="entry name" value="FLAVODOXIN_LIKE"/>
    <property type="match status" value="1"/>
</dbReference>
<dbReference type="GO" id="GO:0005634">
    <property type="term" value="C:nucleus"/>
    <property type="evidence" value="ECO:0007669"/>
    <property type="project" value="UniProtKB-ARBA"/>
</dbReference>
<feature type="binding site" evidence="13">
    <location>
        <begin position="437"/>
        <end position="440"/>
    </location>
    <ligand>
        <name>FAD</name>
        <dbReference type="ChEBI" id="CHEBI:57692"/>
    </ligand>
</feature>
<dbReference type="InterPro" id="IPR017938">
    <property type="entry name" value="Riboflavin_synthase-like_b-brl"/>
</dbReference>
<dbReference type="SUPFAM" id="SSF52218">
    <property type="entry name" value="Flavoproteins"/>
    <property type="match status" value="1"/>
</dbReference>
<dbReference type="HAMAP" id="MF_03178">
    <property type="entry name" value="NDOR1"/>
    <property type="match status" value="1"/>
</dbReference>
<dbReference type="Gene3D" id="3.40.50.360">
    <property type="match status" value="1"/>
</dbReference>
<feature type="binding site" evidence="13">
    <location>
        <begin position="533"/>
        <end position="534"/>
    </location>
    <ligand>
        <name>NADP(+)</name>
        <dbReference type="ChEBI" id="CHEBI:58349"/>
    </ligand>
</feature>
<dbReference type="PROSITE" id="PS51384">
    <property type="entry name" value="FAD_FR"/>
    <property type="match status" value="1"/>
</dbReference>
<dbReference type="Gene3D" id="2.40.30.10">
    <property type="entry name" value="Translation factors"/>
    <property type="match status" value="1"/>
</dbReference>
<dbReference type="InterPro" id="IPR001433">
    <property type="entry name" value="OxRdtase_FAD/NAD-bd"/>
</dbReference>
<evidence type="ECO:0000256" key="7">
    <source>
        <dbReference type="ARBA" id="ARBA00022827"/>
    </source>
</evidence>
<comment type="function">
    <text evidence="11">NADPH-dependent reductase which is a central component of the cytosolic iron-sulfur (Fe-S) protein assembly (CIA) machinery. Transfers electrons from NADPH via its FAD and FMN prosthetic groups to the [2Fe-2S] cluster of CIAPIN1, another key component of the CIA machinery. In turn, this reduced cluster provides electrons for assembly of cytosolic iron-sulfur cluster proteins. It can also reduce the [2Fe-2S] cluster of CISD1 and activate this protein implicated in Fe/S cluster repair. In vitro can fully activate methionine synthase/MTR in the presence of soluble cytochrome b5/CYB5A.</text>
</comment>
<dbReference type="EC" id="1.18.1.-" evidence="13"/>
<organism evidence="16 17">
    <name type="scientific">Octopus sinensis</name>
    <name type="common">East Asian common octopus</name>
    <dbReference type="NCBI Taxonomy" id="2607531"/>
    <lineage>
        <taxon>Eukaryota</taxon>
        <taxon>Metazoa</taxon>
        <taxon>Spiralia</taxon>
        <taxon>Lophotrochozoa</taxon>
        <taxon>Mollusca</taxon>
        <taxon>Cephalopoda</taxon>
        <taxon>Coleoidea</taxon>
        <taxon>Octopodiformes</taxon>
        <taxon>Octopoda</taxon>
        <taxon>Incirrata</taxon>
        <taxon>Octopodidae</taxon>
        <taxon>Octopus</taxon>
    </lineage>
</organism>
<dbReference type="InterPro" id="IPR023173">
    <property type="entry name" value="NADPH_Cyt_P450_Rdtase_alpha"/>
</dbReference>
<dbReference type="GO" id="GO:0005829">
    <property type="term" value="C:cytosol"/>
    <property type="evidence" value="ECO:0007669"/>
    <property type="project" value="TreeGrafter"/>
</dbReference>
<evidence type="ECO:0000256" key="9">
    <source>
        <dbReference type="ARBA" id="ARBA00023002"/>
    </source>
</evidence>
<evidence type="ECO:0000313" key="17">
    <source>
        <dbReference type="RefSeq" id="XP_036367727.1"/>
    </source>
</evidence>
<comment type="cofactor">
    <cofactor evidence="1 13">
        <name>FMN</name>
        <dbReference type="ChEBI" id="CHEBI:58210"/>
    </cofactor>
</comment>
<comment type="similarity">
    <text evidence="13">In the C-terminal section; belongs to the flavoprotein pyridine nucleotide cytochrome reductase family.</text>
</comment>